<reference evidence="2" key="1">
    <citation type="submission" date="2023-07" db="EMBL/GenBank/DDBJ databases">
        <title>Chromosome-level Genome Assembly of Striped Snakehead (Channa striata).</title>
        <authorList>
            <person name="Liu H."/>
        </authorList>
    </citation>
    <scope>NUCLEOTIDE SEQUENCE</scope>
    <source>
        <strain evidence="2">Gz</strain>
        <tissue evidence="2">Muscle</tissue>
    </source>
</reference>
<dbReference type="AlphaFoldDB" id="A0AA88M4G5"/>
<evidence type="ECO:0000313" key="3">
    <source>
        <dbReference type="Proteomes" id="UP001187415"/>
    </source>
</evidence>
<keyword evidence="3" id="KW-1185">Reference proteome</keyword>
<comment type="caution">
    <text evidence="2">The sequence shown here is derived from an EMBL/GenBank/DDBJ whole genome shotgun (WGS) entry which is preliminary data.</text>
</comment>
<sequence>MSHLNGRFGDDFPLERFLSITGARARCEYGQDFAQRHASLCNSLRRALAQKLCDRRAEREDRAPGNLRNRIRNRIACDPSELSVGELRGEPEPRRRGKHSRGLSSPRAVYQVLIESPSENMGYVTGSVTVTLLYGTSVLDVCYSMSAGVRDAEEGEELDLGAAVAQFGYDTLIRRFPLRFKQVQRDMSLKDRCAFDHGETGAAEHGSAAAPSLLLSQMY</sequence>
<evidence type="ECO:0000313" key="2">
    <source>
        <dbReference type="EMBL" id="KAK2829937.1"/>
    </source>
</evidence>
<feature type="region of interest" description="Disordered" evidence="1">
    <location>
        <begin position="84"/>
        <end position="103"/>
    </location>
</feature>
<dbReference type="EMBL" id="JAUPFM010000014">
    <property type="protein sequence ID" value="KAK2829937.1"/>
    <property type="molecule type" value="Genomic_DNA"/>
</dbReference>
<dbReference type="Proteomes" id="UP001187415">
    <property type="component" value="Unassembled WGS sequence"/>
</dbReference>
<protein>
    <submittedName>
        <fullName evidence="2">Uncharacterized protein</fullName>
    </submittedName>
</protein>
<proteinExistence type="predicted"/>
<organism evidence="2 3">
    <name type="scientific">Channa striata</name>
    <name type="common">Snakehead murrel</name>
    <name type="synonym">Ophicephalus striatus</name>
    <dbReference type="NCBI Taxonomy" id="64152"/>
    <lineage>
        <taxon>Eukaryota</taxon>
        <taxon>Metazoa</taxon>
        <taxon>Chordata</taxon>
        <taxon>Craniata</taxon>
        <taxon>Vertebrata</taxon>
        <taxon>Euteleostomi</taxon>
        <taxon>Actinopterygii</taxon>
        <taxon>Neopterygii</taxon>
        <taxon>Teleostei</taxon>
        <taxon>Neoteleostei</taxon>
        <taxon>Acanthomorphata</taxon>
        <taxon>Anabantaria</taxon>
        <taxon>Anabantiformes</taxon>
        <taxon>Channoidei</taxon>
        <taxon>Channidae</taxon>
        <taxon>Channa</taxon>
    </lineage>
</organism>
<gene>
    <name evidence="2" type="ORF">Q5P01_017868</name>
</gene>
<name>A0AA88M4G5_CHASR</name>
<evidence type="ECO:0000256" key="1">
    <source>
        <dbReference type="SAM" id="MobiDB-lite"/>
    </source>
</evidence>
<accession>A0AA88M4G5</accession>